<dbReference type="AlphaFoldDB" id="A0A0E4FXK5"/>
<accession>A0A0E4FXK5</accession>
<gene>
    <name evidence="1" type="ORF">NK6_7946</name>
</gene>
<sequence>MSTIEVCSFSVSGDLTLSSPNAAPKTNDALSMLLR</sequence>
<organism evidence="1 2">
    <name type="scientific">Bradyrhizobium diazoefficiens</name>
    <dbReference type="NCBI Taxonomy" id="1355477"/>
    <lineage>
        <taxon>Bacteria</taxon>
        <taxon>Pseudomonadati</taxon>
        <taxon>Pseudomonadota</taxon>
        <taxon>Alphaproteobacteria</taxon>
        <taxon>Hyphomicrobiales</taxon>
        <taxon>Nitrobacteraceae</taxon>
        <taxon>Bradyrhizobium</taxon>
    </lineage>
</organism>
<evidence type="ECO:0000313" key="2">
    <source>
        <dbReference type="Proteomes" id="UP000063308"/>
    </source>
</evidence>
<dbReference type="Proteomes" id="UP000063308">
    <property type="component" value="Chromosome"/>
</dbReference>
<reference evidence="1 2" key="1">
    <citation type="submission" date="2014-11" db="EMBL/GenBank/DDBJ databases">
        <title>Symbiosis island explosion on the genome of extra-slow-growing strains of soybean bradyrhizobia with massive insertion sequences.</title>
        <authorList>
            <person name="Iida T."/>
            <person name="Minamisawa K."/>
        </authorList>
    </citation>
    <scope>NUCLEOTIDE SEQUENCE [LARGE SCALE GENOMIC DNA]</scope>
    <source>
        <strain evidence="1 2">NK6</strain>
    </source>
</reference>
<evidence type="ECO:0000313" key="1">
    <source>
        <dbReference type="EMBL" id="BAR61097.1"/>
    </source>
</evidence>
<dbReference type="EMBL" id="AP014685">
    <property type="protein sequence ID" value="BAR61097.1"/>
    <property type="molecule type" value="Genomic_DNA"/>
</dbReference>
<protein>
    <submittedName>
        <fullName evidence="1">Uncharacterized protein</fullName>
    </submittedName>
</protein>
<proteinExistence type="predicted"/>
<name>A0A0E4FXK5_9BRAD</name>